<keyword evidence="2" id="KW-1185">Reference proteome</keyword>
<organism evidence="1 2">
    <name type="scientific">Pauljensenia hongkongensis</name>
    <dbReference type="NCBI Taxonomy" id="178339"/>
    <lineage>
        <taxon>Bacteria</taxon>
        <taxon>Bacillati</taxon>
        <taxon>Actinomycetota</taxon>
        <taxon>Actinomycetes</taxon>
        <taxon>Actinomycetales</taxon>
        <taxon>Actinomycetaceae</taxon>
        <taxon>Pauljensenia</taxon>
    </lineage>
</organism>
<name>A0A1D8B1E5_9ACTO</name>
<evidence type="ECO:0000313" key="1">
    <source>
        <dbReference type="EMBL" id="AOS46970.1"/>
    </source>
</evidence>
<dbReference type="InterPro" id="IPR046268">
    <property type="entry name" value="DUF6301"/>
</dbReference>
<dbReference type="EMBL" id="CP017298">
    <property type="protein sequence ID" value="AOS46970.1"/>
    <property type="molecule type" value="Genomic_DNA"/>
</dbReference>
<dbReference type="Pfam" id="PF19818">
    <property type="entry name" value="DUF6301"/>
    <property type="match status" value="1"/>
</dbReference>
<accession>A0A1D8B1E5</accession>
<protein>
    <submittedName>
        <fullName evidence="1">Uncharacterized protein</fullName>
    </submittedName>
</protein>
<dbReference type="KEGG" id="phon:BH719_03100"/>
<dbReference type="Proteomes" id="UP000095214">
    <property type="component" value="Chromosome"/>
</dbReference>
<reference evidence="1 2" key="1">
    <citation type="submission" date="2016-09" db="EMBL/GenBank/DDBJ databases">
        <title>Complete genome sequence of Actinomyces hongkongensis HKU8.</title>
        <authorList>
            <person name="Gao Y.-X."/>
            <person name="Zhou Y.-Y."/>
            <person name="Xie Y."/>
            <person name="Wang M."/>
            <person name="Wang S.-J."/>
            <person name="Shen S.-G."/>
        </authorList>
    </citation>
    <scope>NUCLEOTIDE SEQUENCE [LARGE SCALE GENOMIC DNA]</scope>
    <source>
        <strain evidence="1 2">HKU8</strain>
    </source>
</reference>
<dbReference type="OrthoDB" id="3259324at2"/>
<sequence length="176" mass="19652">MNSTTFQSYPVDHFISIVQAWVHQAWPITTAHGRRVYESLGMRPHAADPGLFMSHFAVGGEPDAYFTEHEGLINTVRMQIGHPCPPGTEGQNGPVIAQYFTAYYGSIEQAFGPSTLMRRRKDDGAIDWILDNNVGISLGPLSHSIILFIDSPTMTQLLREEEENGLTNYNDILEDD</sequence>
<dbReference type="AlphaFoldDB" id="A0A1D8B1E5"/>
<proteinExistence type="predicted"/>
<evidence type="ECO:0000313" key="2">
    <source>
        <dbReference type="Proteomes" id="UP000095214"/>
    </source>
</evidence>
<gene>
    <name evidence="1" type="ORF">BH719_03100</name>
</gene>
<dbReference type="RefSeq" id="WP_009743283.1">
    <property type="nucleotide sequence ID" value="NZ_CP017298.1"/>
</dbReference>